<dbReference type="GO" id="GO:0005384">
    <property type="term" value="F:manganese ion transmembrane transporter activity"/>
    <property type="evidence" value="ECO:0007669"/>
    <property type="project" value="UniProtKB-UniRule"/>
</dbReference>
<dbReference type="PANTHER" id="PTHR35529:SF1">
    <property type="entry name" value="MANGANESE EFFLUX PUMP MNTP-RELATED"/>
    <property type="match status" value="1"/>
</dbReference>
<accession>A0A212RDJ7</accession>
<comment type="caution">
    <text evidence="8">Lacks conserved residue(s) required for the propagation of feature annotation.</text>
</comment>
<evidence type="ECO:0000256" key="3">
    <source>
        <dbReference type="ARBA" id="ARBA00022692"/>
    </source>
</evidence>
<feature type="transmembrane region" description="Helical" evidence="8">
    <location>
        <begin position="131"/>
        <end position="151"/>
    </location>
</feature>
<keyword evidence="1 8" id="KW-0813">Transport</keyword>
<protein>
    <recommendedName>
        <fullName evidence="8">Putative manganese efflux pump MntP</fullName>
    </recommendedName>
</protein>
<evidence type="ECO:0000256" key="1">
    <source>
        <dbReference type="ARBA" id="ARBA00022448"/>
    </source>
</evidence>
<gene>
    <name evidence="8" type="primary">mntP</name>
    <name evidence="9" type="ORF">SAMN07250955_107160</name>
</gene>
<evidence type="ECO:0000256" key="6">
    <source>
        <dbReference type="ARBA" id="ARBA00023136"/>
    </source>
</evidence>
<keyword evidence="4 8" id="KW-1133">Transmembrane helix</keyword>
<sequence>MSPFAVAVLAISMSVDAFAVSVGRGAAIGRPRLGETLRTGIVFGVVETITPLVGWTAGVAASSFVQAVDHWIAFALLAAVGLHTFLNALGDKKTVAPEKGRSLTVLLATAIGTSLDAMAVGVSLAFLDVNIAVIAIAIGVATFCMSSGGMLLGRLIGRHFGKVAEALAGIALVLLGVSVLVEHLTA</sequence>
<dbReference type="AlphaFoldDB" id="A0A212RDJ7"/>
<evidence type="ECO:0000256" key="2">
    <source>
        <dbReference type="ARBA" id="ARBA00022475"/>
    </source>
</evidence>
<organism evidence="9 10">
    <name type="scientific">Arboricoccus pini</name>
    <dbReference type="NCBI Taxonomy" id="1963835"/>
    <lineage>
        <taxon>Bacteria</taxon>
        <taxon>Pseudomonadati</taxon>
        <taxon>Pseudomonadota</taxon>
        <taxon>Alphaproteobacteria</taxon>
        <taxon>Geminicoccales</taxon>
        <taxon>Geminicoccaceae</taxon>
        <taxon>Arboricoccus</taxon>
    </lineage>
</organism>
<keyword evidence="10" id="KW-1185">Reference proteome</keyword>
<evidence type="ECO:0000256" key="4">
    <source>
        <dbReference type="ARBA" id="ARBA00022989"/>
    </source>
</evidence>
<keyword evidence="6 8" id="KW-0472">Membrane</keyword>
<evidence type="ECO:0000256" key="8">
    <source>
        <dbReference type="HAMAP-Rule" id="MF_01521"/>
    </source>
</evidence>
<proteinExistence type="inferred from homology"/>
<evidence type="ECO:0000256" key="7">
    <source>
        <dbReference type="ARBA" id="ARBA00023211"/>
    </source>
</evidence>
<evidence type="ECO:0000256" key="5">
    <source>
        <dbReference type="ARBA" id="ARBA00023065"/>
    </source>
</evidence>
<dbReference type="PANTHER" id="PTHR35529">
    <property type="entry name" value="MANGANESE EFFLUX PUMP MNTP-RELATED"/>
    <property type="match status" value="1"/>
</dbReference>
<feature type="transmembrane region" description="Helical" evidence="8">
    <location>
        <begin position="71"/>
        <end position="90"/>
    </location>
</feature>
<keyword evidence="5 8" id="KW-0406">Ion transport</keyword>
<name>A0A212RDJ7_9PROT</name>
<evidence type="ECO:0000313" key="9">
    <source>
        <dbReference type="EMBL" id="SNB70288.1"/>
    </source>
</evidence>
<keyword evidence="7 8" id="KW-0464">Manganese</keyword>
<dbReference type="GO" id="GO:0005886">
    <property type="term" value="C:plasma membrane"/>
    <property type="evidence" value="ECO:0007669"/>
    <property type="project" value="UniProtKB-SubCell"/>
</dbReference>
<dbReference type="Proteomes" id="UP000197065">
    <property type="component" value="Unassembled WGS sequence"/>
</dbReference>
<feature type="transmembrane region" description="Helical" evidence="8">
    <location>
        <begin position="163"/>
        <end position="181"/>
    </location>
</feature>
<reference evidence="9 10" key="1">
    <citation type="submission" date="2017-06" db="EMBL/GenBank/DDBJ databases">
        <authorList>
            <person name="Kim H.J."/>
            <person name="Triplett B.A."/>
        </authorList>
    </citation>
    <scope>NUCLEOTIDE SEQUENCE [LARGE SCALE GENOMIC DNA]</scope>
    <source>
        <strain evidence="9 10">B29T1</strain>
    </source>
</reference>
<comment type="subcellular location">
    <subcellularLocation>
        <location evidence="8">Cell membrane</location>
        <topology evidence="8">Multi-pass membrane protein</topology>
    </subcellularLocation>
</comment>
<dbReference type="RefSeq" id="WP_088561722.1">
    <property type="nucleotide sequence ID" value="NZ_FYEH01000007.1"/>
</dbReference>
<keyword evidence="3 8" id="KW-0812">Transmembrane</keyword>
<dbReference type="Pfam" id="PF02659">
    <property type="entry name" value="Mntp"/>
    <property type="match status" value="1"/>
</dbReference>
<dbReference type="EMBL" id="FYEH01000007">
    <property type="protein sequence ID" value="SNB70288.1"/>
    <property type="molecule type" value="Genomic_DNA"/>
</dbReference>
<comment type="similarity">
    <text evidence="8">Belongs to the MntP (TC 9.B.29) family.</text>
</comment>
<comment type="function">
    <text evidence="8">Probably functions as a manganese efflux pump.</text>
</comment>
<evidence type="ECO:0000313" key="10">
    <source>
        <dbReference type="Proteomes" id="UP000197065"/>
    </source>
</evidence>
<dbReference type="InterPro" id="IPR022929">
    <property type="entry name" value="Put_MntP"/>
</dbReference>
<dbReference type="InterPro" id="IPR003810">
    <property type="entry name" value="Mntp/YtaF"/>
</dbReference>
<feature type="transmembrane region" description="Helical" evidence="8">
    <location>
        <begin position="102"/>
        <end position="125"/>
    </location>
</feature>
<dbReference type="HAMAP" id="MF_01521">
    <property type="entry name" value="MntP_pump"/>
    <property type="match status" value="1"/>
</dbReference>
<dbReference type="OrthoDB" id="9811590at2"/>
<keyword evidence="2 8" id="KW-1003">Cell membrane</keyword>